<dbReference type="Pfam" id="PF00005">
    <property type="entry name" value="ABC_tran"/>
    <property type="match status" value="1"/>
</dbReference>
<organism evidence="2 3">
    <name type="scientific">Brachyspira pilosicoli B2904</name>
    <dbReference type="NCBI Taxonomy" id="1133568"/>
    <lineage>
        <taxon>Bacteria</taxon>
        <taxon>Pseudomonadati</taxon>
        <taxon>Spirochaetota</taxon>
        <taxon>Spirochaetia</taxon>
        <taxon>Brachyspirales</taxon>
        <taxon>Brachyspiraceae</taxon>
        <taxon>Brachyspira</taxon>
    </lineage>
</organism>
<dbReference type="AlphaFoldDB" id="J9UU53"/>
<dbReference type="KEGG" id="bpj:B2904_orf1454"/>
<name>J9UU53_BRAPL</name>
<protein>
    <submittedName>
        <fullName evidence="2">Putative transport protein</fullName>
    </submittedName>
</protein>
<accession>J9UU53</accession>
<gene>
    <name evidence="2" type="ORF">B2904_orf1454</name>
</gene>
<dbReference type="PANTHER" id="PTHR43514">
    <property type="entry name" value="ABC TRANSPORTER I FAMILY MEMBER 10"/>
    <property type="match status" value="1"/>
</dbReference>
<dbReference type="Proteomes" id="UP000007346">
    <property type="component" value="Chromosome"/>
</dbReference>
<dbReference type="HOGENOM" id="CLU_172476_0_0_12"/>
<dbReference type="PATRIC" id="fig|1133568.3.peg.1456"/>
<proteinExistence type="predicted"/>
<dbReference type="RefSeq" id="WP_014936059.1">
    <property type="nucleotide sequence ID" value="NC_018607.1"/>
</dbReference>
<sequence>MSLIVDIKKRLSNFDLDLQFETSDGGVFAILGASGSGKSMALKCIAGIEKPDSGYIELDGKVFMILKIILILSLKKEMLDFYFKIMHCFQT</sequence>
<dbReference type="EMBL" id="CP003490">
    <property type="protein sequence ID" value="AFR70789.1"/>
    <property type="molecule type" value="Genomic_DNA"/>
</dbReference>
<reference evidence="2 3" key="1">
    <citation type="journal article" date="2012" name="BMC Genomics">
        <title>Comparative genomics of Brachyspira pilosicoli strains: genome rearrangements, reductions and correlation of genetic compliment with phenotypic diversity.</title>
        <authorList>
            <person name="Mappley L.J."/>
            <person name="Black M.L."/>
            <person name="Abuoun M."/>
            <person name="Darby A.C."/>
            <person name="Woodward M.J."/>
            <person name="Parkhill J."/>
            <person name="Turner A.K."/>
            <person name="Bellgard M.I."/>
            <person name="La T."/>
            <person name="Phillips N.D."/>
            <person name="La Ragione R.M."/>
            <person name="Hampson D.J."/>
        </authorList>
    </citation>
    <scope>NUCLEOTIDE SEQUENCE [LARGE SCALE GENOMIC DNA]</scope>
    <source>
        <strain evidence="2">B2904</strain>
    </source>
</reference>
<dbReference type="InterPro" id="IPR027417">
    <property type="entry name" value="P-loop_NTPase"/>
</dbReference>
<dbReference type="SUPFAM" id="SSF52540">
    <property type="entry name" value="P-loop containing nucleoside triphosphate hydrolases"/>
    <property type="match status" value="1"/>
</dbReference>
<dbReference type="GO" id="GO:0005524">
    <property type="term" value="F:ATP binding"/>
    <property type="evidence" value="ECO:0007669"/>
    <property type="project" value="InterPro"/>
</dbReference>
<dbReference type="GO" id="GO:0016887">
    <property type="term" value="F:ATP hydrolysis activity"/>
    <property type="evidence" value="ECO:0007669"/>
    <property type="project" value="InterPro"/>
</dbReference>
<dbReference type="PANTHER" id="PTHR43514:SF4">
    <property type="entry name" value="ABC TRANSPORTER I FAMILY MEMBER 10"/>
    <property type="match status" value="1"/>
</dbReference>
<evidence type="ECO:0000259" key="1">
    <source>
        <dbReference type="Pfam" id="PF00005"/>
    </source>
</evidence>
<feature type="domain" description="ABC transporter" evidence="1">
    <location>
        <begin position="17"/>
        <end position="63"/>
    </location>
</feature>
<evidence type="ECO:0000313" key="2">
    <source>
        <dbReference type="EMBL" id="AFR70789.1"/>
    </source>
</evidence>
<dbReference type="InterPro" id="IPR003439">
    <property type="entry name" value="ABC_transporter-like_ATP-bd"/>
</dbReference>
<evidence type="ECO:0000313" key="3">
    <source>
        <dbReference type="Proteomes" id="UP000007346"/>
    </source>
</evidence>
<dbReference type="InterPro" id="IPR050334">
    <property type="entry name" value="Molybdenum_import_ModC"/>
</dbReference>
<dbReference type="Gene3D" id="3.40.50.300">
    <property type="entry name" value="P-loop containing nucleotide triphosphate hydrolases"/>
    <property type="match status" value="1"/>
</dbReference>